<gene>
    <name evidence="2" type="ORF">S01H4_07351</name>
</gene>
<name>X0YXL9_9ZZZZ</name>
<dbReference type="EMBL" id="BART01002397">
    <property type="protein sequence ID" value="GAG61015.1"/>
    <property type="molecule type" value="Genomic_DNA"/>
</dbReference>
<reference evidence="2" key="1">
    <citation type="journal article" date="2014" name="Front. Microbiol.">
        <title>High frequency of phylogenetically diverse reductive dehalogenase-homologous genes in deep subseafloor sedimentary metagenomes.</title>
        <authorList>
            <person name="Kawai M."/>
            <person name="Futagami T."/>
            <person name="Toyoda A."/>
            <person name="Takaki Y."/>
            <person name="Nishi S."/>
            <person name="Hori S."/>
            <person name="Arai W."/>
            <person name="Tsubouchi T."/>
            <person name="Morono Y."/>
            <person name="Uchiyama I."/>
            <person name="Ito T."/>
            <person name="Fujiyama A."/>
            <person name="Inagaki F."/>
            <person name="Takami H."/>
        </authorList>
    </citation>
    <scope>NUCLEOTIDE SEQUENCE</scope>
    <source>
        <strain evidence="2">Expedition CK06-06</strain>
    </source>
</reference>
<protein>
    <submittedName>
        <fullName evidence="2">Uncharacterized protein</fullName>
    </submittedName>
</protein>
<comment type="caution">
    <text evidence="2">The sequence shown here is derived from an EMBL/GenBank/DDBJ whole genome shotgun (WGS) entry which is preliminary data.</text>
</comment>
<proteinExistence type="predicted"/>
<accession>X0YXL9</accession>
<evidence type="ECO:0000256" key="1">
    <source>
        <dbReference type="SAM" id="MobiDB-lite"/>
    </source>
</evidence>
<dbReference type="AlphaFoldDB" id="X0YXL9"/>
<feature type="region of interest" description="Disordered" evidence="1">
    <location>
        <begin position="1"/>
        <end position="20"/>
    </location>
</feature>
<evidence type="ECO:0000313" key="2">
    <source>
        <dbReference type="EMBL" id="GAG61015.1"/>
    </source>
</evidence>
<organism evidence="2">
    <name type="scientific">marine sediment metagenome</name>
    <dbReference type="NCBI Taxonomy" id="412755"/>
    <lineage>
        <taxon>unclassified sequences</taxon>
        <taxon>metagenomes</taxon>
        <taxon>ecological metagenomes</taxon>
    </lineage>
</organism>
<sequence>MSTFANALRTGMGTTPGAHAVGGLGTVVRVNMTNYHSWDASISAKDRGELRDEMRKVSQQEFDEVMEVSTDFG</sequence>